<evidence type="ECO:0000313" key="1">
    <source>
        <dbReference type="EMBL" id="AJD92976.1"/>
    </source>
</evidence>
<dbReference type="Pfam" id="PF14116">
    <property type="entry name" value="YyzF"/>
    <property type="match status" value="1"/>
</dbReference>
<dbReference type="Proteomes" id="UP000031449">
    <property type="component" value="Chromosome"/>
</dbReference>
<organism evidence="1 2">
    <name type="scientific">Jeotgalibacillus malaysiensis</name>
    <dbReference type="NCBI Taxonomy" id="1508404"/>
    <lineage>
        <taxon>Bacteria</taxon>
        <taxon>Bacillati</taxon>
        <taxon>Bacillota</taxon>
        <taxon>Bacilli</taxon>
        <taxon>Bacillales</taxon>
        <taxon>Caryophanaceae</taxon>
        <taxon>Jeotgalibacillus</taxon>
    </lineage>
</organism>
<dbReference type="EMBL" id="CP009416">
    <property type="protein sequence ID" value="AJD92976.1"/>
    <property type="molecule type" value="Genomic_DNA"/>
</dbReference>
<accession>A0A0B5ASA0</accession>
<keyword evidence="2" id="KW-1185">Reference proteome</keyword>
<protein>
    <recommendedName>
        <fullName evidence="3">CxxH/CxxC protein</fullName>
    </recommendedName>
</protein>
<dbReference type="BioCyc" id="JESP1508404:G14D9-12940-MONOMER"/>
<gene>
    <name evidence="1" type="ORF">JMA_36590</name>
</gene>
<dbReference type="OrthoDB" id="1652387at2"/>
<dbReference type="AlphaFoldDB" id="A0A0B5ASA0"/>
<dbReference type="InterPro" id="IPR025626">
    <property type="entry name" value="YyzF"/>
</dbReference>
<proteinExistence type="predicted"/>
<dbReference type="KEGG" id="jeo:JMA_36590"/>
<dbReference type="HOGENOM" id="CLU_191190_1_0_9"/>
<reference evidence="1 2" key="1">
    <citation type="submission" date="2014-08" db="EMBL/GenBank/DDBJ databases">
        <title>Complete genome of a marine bacteria Jeotgalibacillus malaysiensis.</title>
        <authorList>
            <person name="Yaakop A.S."/>
            <person name="Chan K.-G."/>
            <person name="Goh K.M."/>
        </authorList>
    </citation>
    <scope>NUCLEOTIDE SEQUENCE [LARGE SCALE GENOMIC DNA]</scope>
    <source>
        <strain evidence="1 2">D5</strain>
    </source>
</reference>
<evidence type="ECO:0008006" key="3">
    <source>
        <dbReference type="Google" id="ProtNLM"/>
    </source>
</evidence>
<dbReference type="NCBIfam" id="TIGR04129">
    <property type="entry name" value="CxxH_BA5709"/>
    <property type="match status" value="1"/>
</dbReference>
<sequence length="54" mass="6298">MRIFCCKEHVELALEVLIDETEEVPLLKTVDNHDELSTKCEYCTEPAIYLVENK</sequence>
<name>A0A0B5ASA0_9BACL</name>
<evidence type="ECO:0000313" key="2">
    <source>
        <dbReference type="Proteomes" id="UP000031449"/>
    </source>
</evidence>